<dbReference type="GO" id="GO:0004888">
    <property type="term" value="F:transmembrane signaling receptor activity"/>
    <property type="evidence" value="ECO:0007669"/>
    <property type="project" value="InterPro"/>
</dbReference>
<keyword evidence="7" id="KW-0770">Synapse</keyword>
<comment type="function">
    <text evidence="1">After binding acetylcholine, the AChR responds by an extensive change in conformation that affects all subunits and leads to opening of an ion-conducting channel across the plasma membrane.</text>
</comment>
<evidence type="ECO:0000256" key="8">
    <source>
        <dbReference type="ARBA" id="ARBA00023065"/>
    </source>
</evidence>
<sequence>MGILPYLLIVYLIIAETLCGPHEKRLLNDLLDPYNTLERPVANESEPLQLSFGLMLMQIIDVDEKNQLLITNMWLKLEWNDVNLRWNHSDYGGVKDLRIPPHKIWKPDMLMYNSADEGFDGTYATNVVVNSNGSCVFIPPGIFKSTCKIDITWFPFDDQKCDMKFGSWTYDGFQLDLQLQDDHGGDISGFITNGEWDLLGVPGKRNVIYYSCCPEPYIDITFSILIRRRTLYYFFNLIVPCVLIASMAVLGFTLPPDCGEKLSLDMRATRSLKNYSCCPNPYVDITFTIFVRRRTVYYIVNLILPSVTLAAMAMLGFTLPSDCGEKMTLGVTILLSLSVFSLMIADALPQTSEAIPLLGTYFNCIMFMVASSVVSTIMILNYHHRNADTHVMSKWVKLMFLVWMPCLLCMSRPDRDEPPSNGNKSSDSKNKSAASSIHHLPDLEFRAKSSRSLLANVLDLDDDLRSSTRSYPGARSQVAPMPEHVLVEQQQQQHTMLTGGGGGAASAVAAASCLGPHRELSLILKELRVITDKLRKDEEDEETTNDWKFAAMVVDRMCLYIFTFFTVAATIAVLMSAPHVIVT</sequence>
<dbReference type="FunFam" id="2.70.170.10:FF:000016">
    <property type="entry name" value="Nicotinic acetylcholine receptor subunit"/>
    <property type="match status" value="1"/>
</dbReference>
<evidence type="ECO:0000256" key="15">
    <source>
        <dbReference type="ARBA" id="ARBA00023303"/>
    </source>
</evidence>
<dbReference type="Gene3D" id="1.20.58.390">
    <property type="entry name" value="Neurotransmitter-gated ion-channel transmembrane domain"/>
    <property type="match status" value="3"/>
</dbReference>
<dbReference type="OrthoDB" id="5975154at2759"/>
<feature type="transmembrane region" description="Helical" evidence="17">
    <location>
        <begin position="360"/>
        <end position="380"/>
    </location>
</feature>
<feature type="transmembrane region" description="Helical" evidence="17">
    <location>
        <begin position="296"/>
        <end position="317"/>
    </location>
</feature>
<evidence type="ECO:0000259" key="19">
    <source>
        <dbReference type="Pfam" id="PF02932"/>
    </source>
</evidence>
<evidence type="ECO:0000256" key="16">
    <source>
        <dbReference type="ARBA" id="ARBA00034104"/>
    </source>
</evidence>
<dbReference type="FunFam" id="1.20.58.390:FF:000059">
    <property type="entry name" value="Nicotinic acetylcholine receptor alpha6, isoform D"/>
    <property type="match status" value="1"/>
</dbReference>
<organism evidence="20 21">
    <name type="scientific">Acyrthosiphon pisum</name>
    <name type="common">Pea aphid</name>
    <dbReference type="NCBI Taxonomy" id="7029"/>
    <lineage>
        <taxon>Eukaryota</taxon>
        <taxon>Metazoa</taxon>
        <taxon>Ecdysozoa</taxon>
        <taxon>Arthropoda</taxon>
        <taxon>Hexapoda</taxon>
        <taxon>Insecta</taxon>
        <taxon>Pterygota</taxon>
        <taxon>Neoptera</taxon>
        <taxon>Paraneoptera</taxon>
        <taxon>Hemiptera</taxon>
        <taxon>Sternorrhyncha</taxon>
        <taxon>Aphidomorpha</taxon>
        <taxon>Aphidoidea</taxon>
        <taxon>Aphididae</taxon>
        <taxon>Macrosiphini</taxon>
        <taxon>Acyrthosiphon</taxon>
    </lineage>
</organism>
<dbReference type="Pfam" id="PF02931">
    <property type="entry name" value="Neur_chan_LBD"/>
    <property type="match status" value="1"/>
</dbReference>
<keyword evidence="9 17" id="KW-0472">Membrane</keyword>
<dbReference type="Proteomes" id="UP000007819">
    <property type="component" value="Chromosome A2"/>
</dbReference>
<dbReference type="SUPFAM" id="SSF63712">
    <property type="entry name" value="Nicotinic receptor ligand binding domain-like"/>
    <property type="match status" value="1"/>
</dbReference>
<dbReference type="Gene3D" id="2.70.170.10">
    <property type="entry name" value="Neurotransmitter-gated ion-channel ligand-binding domain"/>
    <property type="match status" value="1"/>
</dbReference>
<dbReference type="InterPro" id="IPR038050">
    <property type="entry name" value="Neuro_actylchol_rec"/>
</dbReference>
<evidence type="ECO:0000259" key="18">
    <source>
        <dbReference type="Pfam" id="PF02931"/>
    </source>
</evidence>
<keyword evidence="12" id="KW-0325">Glycoprotein</keyword>
<evidence type="ECO:0000256" key="14">
    <source>
        <dbReference type="ARBA" id="ARBA00023286"/>
    </source>
</evidence>
<evidence type="ECO:0000313" key="21">
    <source>
        <dbReference type="Proteomes" id="UP000007819"/>
    </source>
</evidence>
<keyword evidence="3 17" id="KW-0813">Transport</keyword>
<keyword evidence="14" id="KW-1071">Ligand-gated ion channel</keyword>
<name>A0A8R2D619_ACYPI</name>
<keyword evidence="6 17" id="KW-1133">Transmembrane helix</keyword>
<keyword evidence="5 17" id="KW-0812">Transmembrane</keyword>
<keyword evidence="21" id="KW-1185">Reference proteome</keyword>
<feature type="signal peptide" evidence="17">
    <location>
        <begin position="1"/>
        <end position="19"/>
    </location>
</feature>
<evidence type="ECO:0000256" key="2">
    <source>
        <dbReference type="ARBA" id="ARBA00009237"/>
    </source>
</evidence>
<dbReference type="PRINTS" id="PR00254">
    <property type="entry name" value="NICOTINICR"/>
</dbReference>
<dbReference type="RefSeq" id="XP_016662315.1">
    <property type="nucleotide sequence ID" value="XM_016806826.2"/>
</dbReference>
<evidence type="ECO:0000313" key="20">
    <source>
        <dbReference type="EnsemblMetazoa" id="XP_016662315.1"/>
    </source>
</evidence>
<evidence type="ECO:0000256" key="13">
    <source>
        <dbReference type="ARBA" id="ARBA00023257"/>
    </source>
</evidence>
<comment type="subcellular location">
    <subcellularLocation>
        <location evidence="16">Postsynaptic cell membrane</location>
        <topology evidence="16">Multi-pass membrane protein</topology>
    </subcellularLocation>
</comment>
<keyword evidence="10" id="KW-1015">Disulfide bond</keyword>
<reference evidence="20" key="2">
    <citation type="submission" date="2022-06" db="UniProtKB">
        <authorList>
            <consortium name="EnsemblMetazoa"/>
        </authorList>
    </citation>
    <scope>IDENTIFICATION</scope>
</reference>
<feature type="transmembrane region" description="Helical" evidence="17">
    <location>
        <begin position="329"/>
        <end position="348"/>
    </location>
</feature>
<evidence type="ECO:0000256" key="7">
    <source>
        <dbReference type="ARBA" id="ARBA00023018"/>
    </source>
</evidence>
<dbReference type="GO" id="GO:0045211">
    <property type="term" value="C:postsynaptic membrane"/>
    <property type="evidence" value="ECO:0007669"/>
    <property type="project" value="UniProtKB-SubCell"/>
</dbReference>
<feature type="transmembrane region" description="Helical" evidence="17">
    <location>
        <begin position="231"/>
        <end position="254"/>
    </location>
</feature>
<evidence type="ECO:0000256" key="4">
    <source>
        <dbReference type="ARBA" id="ARBA00022475"/>
    </source>
</evidence>
<dbReference type="InterPro" id="IPR036719">
    <property type="entry name" value="Neuro-gated_channel_TM_sf"/>
</dbReference>
<keyword evidence="4" id="KW-1003">Cell membrane</keyword>
<dbReference type="InterPro" id="IPR018000">
    <property type="entry name" value="Neurotransmitter_ion_chnl_CS"/>
</dbReference>
<dbReference type="GeneID" id="100162309"/>
<feature type="chain" id="PRO_5035968194" evidence="17">
    <location>
        <begin position="20"/>
        <end position="583"/>
    </location>
</feature>
<evidence type="ECO:0000256" key="6">
    <source>
        <dbReference type="ARBA" id="ARBA00022989"/>
    </source>
</evidence>
<dbReference type="InterPro" id="IPR036734">
    <property type="entry name" value="Neur_chan_lig-bd_sf"/>
</dbReference>
<comment type="caution">
    <text evidence="17">Lacks conserved residue(s) required for the propagation of feature annotation.</text>
</comment>
<proteinExistence type="inferred from homology"/>
<feature type="domain" description="Neurotransmitter-gated ion-channel ligand-binding" evidence="18">
    <location>
        <begin position="23"/>
        <end position="230"/>
    </location>
</feature>
<feature type="domain" description="Neurotransmitter-gated ion-channel transmembrane" evidence="19">
    <location>
        <begin position="302"/>
        <end position="573"/>
    </location>
</feature>
<evidence type="ECO:0000256" key="1">
    <source>
        <dbReference type="ARBA" id="ARBA00003328"/>
    </source>
</evidence>
<evidence type="ECO:0000256" key="5">
    <source>
        <dbReference type="ARBA" id="ARBA00022692"/>
    </source>
</evidence>
<comment type="similarity">
    <text evidence="2">Belongs to the ligand-gated ion channel (TC 1.A.9) family. Acetylcholine receptor (TC 1.A.9.1) subfamily.</text>
</comment>
<dbReference type="CDD" id="cd18997">
    <property type="entry name" value="LGIC_ECD_nAChR"/>
    <property type="match status" value="1"/>
</dbReference>
<dbReference type="AlphaFoldDB" id="A0A8R2D619"/>
<evidence type="ECO:0000256" key="9">
    <source>
        <dbReference type="ARBA" id="ARBA00023136"/>
    </source>
</evidence>
<evidence type="ECO:0000256" key="10">
    <source>
        <dbReference type="ARBA" id="ARBA00023157"/>
    </source>
</evidence>
<feature type="transmembrane region" description="Helical" evidence="17">
    <location>
        <begin position="392"/>
        <end position="410"/>
    </location>
</feature>
<dbReference type="CDD" id="cd19051">
    <property type="entry name" value="LGIC_TM_cation"/>
    <property type="match status" value="1"/>
</dbReference>
<protein>
    <submittedName>
        <fullName evidence="20">Uncharacterized protein</fullName>
    </submittedName>
</protein>
<evidence type="ECO:0000256" key="3">
    <source>
        <dbReference type="ARBA" id="ARBA00022448"/>
    </source>
</evidence>
<keyword evidence="11" id="KW-0675">Receptor</keyword>
<keyword evidence="13" id="KW-0628">Postsynaptic cell membrane</keyword>
<evidence type="ECO:0000256" key="11">
    <source>
        <dbReference type="ARBA" id="ARBA00023170"/>
    </source>
</evidence>
<keyword evidence="17" id="KW-0732">Signal</keyword>
<feature type="transmembrane region" description="Helical" evidence="17">
    <location>
        <begin position="558"/>
        <end position="581"/>
    </location>
</feature>
<reference evidence="21" key="1">
    <citation type="submission" date="2010-06" db="EMBL/GenBank/DDBJ databases">
        <authorList>
            <person name="Jiang H."/>
            <person name="Abraham K."/>
            <person name="Ali S."/>
            <person name="Alsbrooks S.L."/>
            <person name="Anim B.N."/>
            <person name="Anosike U.S."/>
            <person name="Attaway T."/>
            <person name="Bandaranaike D.P."/>
            <person name="Battles P.K."/>
            <person name="Bell S.N."/>
            <person name="Bell A.V."/>
            <person name="Beltran B."/>
            <person name="Bickham C."/>
            <person name="Bustamante Y."/>
            <person name="Caleb T."/>
            <person name="Canada A."/>
            <person name="Cardenas V."/>
            <person name="Carter K."/>
            <person name="Chacko J."/>
            <person name="Chandrabose M.N."/>
            <person name="Chavez D."/>
            <person name="Chavez A."/>
            <person name="Chen L."/>
            <person name="Chu H.-S."/>
            <person name="Claassen K.J."/>
            <person name="Cockrell R."/>
            <person name="Collins M."/>
            <person name="Cooper J.A."/>
            <person name="Cree A."/>
            <person name="Curry S.M."/>
            <person name="Da Y."/>
            <person name="Dao M.D."/>
            <person name="Das B."/>
            <person name="Davila M.-L."/>
            <person name="Davy-Carroll L."/>
            <person name="Denson S."/>
            <person name="Dinh H."/>
            <person name="Ebong V.E."/>
            <person name="Edwards J.R."/>
            <person name="Egan A."/>
            <person name="El-Daye J."/>
            <person name="Escobedo L."/>
            <person name="Fernandez S."/>
            <person name="Fernando P.R."/>
            <person name="Flagg N."/>
            <person name="Forbes L.D."/>
            <person name="Fowler R.G."/>
            <person name="Fu Q."/>
            <person name="Gabisi R.A."/>
            <person name="Ganer J."/>
            <person name="Garbino Pronczuk A."/>
            <person name="Garcia R.M."/>
            <person name="Garner T."/>
            <person name="Garrett T.E."/>
            <person name="Gonzalez D.A."/>
            <person name="Hamid H."/>
            <person name="Hawkins E.S."/>
            <person name="Hirani K."/>
            <person name="Hogues M.E."/>
            <person name="Hollins B."/>
            <person name="Hsiao C.-H."/>
            <person name="Jabil R."/>
            <person name="James M.L."/>
            <person name="Jhangiani S.N."/>
            <person name="Johnson B."/>
            <person name="Johnson Q."/>
            <person name="Joshi V."/>
            <person name="Kalu J.B."/>
            <person name="Kam C."/>
            <person name="Kashfia A."/>
            <person name="Keebler J."/>
            <person name="Kisamo H."/>
            <person name="Kovar C.L."/>
            <person name="Lago L.A."/>
            <person name="Lai C.-Y."/>
            <person name="Laidlaw J."/>
            <person name="Lara F."/>
            <person name="Le T.-K."/>
            <person name="Lee S.L."/>
            <person name="Legall F.H."/>
            <person name="Lemon S.J."/>
            <person name="Lewis L.R."/>
            <person name="Li B."/>
            <person name="Liu Y."/>
            <person name="Liu Y.-S."/>
            <person name="Lopez J."/>
            <person name="Lozado R.J."/>
            <person name="Lu J."/>
            <person name="Madu R.C."/>
            <person name="Maheshwari M."/>
            <person name="Maheshwari R."/>
            <person name="Malloy K."/>
            <person name="Martinez E."/>
            <person name="Mathew T."/>
            <person name="Mercado I.C."/>
            <person name="Mercado C."/>
            <person name="Meyer B."/>
            <person name="Montgomery K."/>
            <person name="Morgan M.B."/>
            <person name="Munidasa M."/>
            <person name="Nazareth L.V."/>
            <person name="Nelson J."/>
            <person name="Ng B.M."/>
            <person name="Nguyen N.B."/>
            <person name="Nguyen P.Q."/>
            <person name="Nguyen T."/>
            <person name="Obregon M."/>
            <person name="Okwuonu G.O."/>
            <person name="Onwere C.G."/>
            <person name="Orozco G."/>
            <person name="Parra A."/>
            <person name="Patel S."/>
            <person name="Patil S."/>
            <person name="Perez A."/>
            <person name="Perez Y."/>
            <person name="Pham C."/>
            <person name="Primus E.L."/>
            <person name="Pu L.-L."/>
            <person name="Puazo M."/>
            <person name="Qin X."/>
            <person name="Quiroz J.B."/>
            <person name="Reese J."/>
            <person name="Richards S."/>
            <person name="Rives C.M."/>
            <person name="Robberts R."/>
            <person name="Ruiz S.J."/>
            <person name="Ruiz M.J."/>
            <person name="Santibanez J."/>
            <person name="Schneider B.W."/>
            <person name="Sisson I."/>
            <person name="Smith M."/>
            <person name="Sodergren E."/>
            <person name="Song X.-Z."/>
            <person name="Song B.B."/>
            <person name="Summersgill H."/>
            <person name="Thelus R."/>
            <person name="Thornton R.D."/>
            <person name="Trejos Z.Y."/>
            <person name="Usmani K."/>
            <person name="Vattathil S."/>
            <person name="Villasana D."/>
            <person name="Walker D.L."/>
            <person name="Wang S."/>
            <person name="Wang K."/>
            <person name="White C.S."/>
            <person name="Williams A.C."/>
            <person name="Williamson J."/>
            <person name="Wilson K."/>
            <person name="Woghiren I.O."/>
            <person name="Woodworth J.R."/>
            <person name="Worley K.C."/>
            <person name="Wright R.A."/>
            <person name="Wu W."/>
            <person name="Young L."/>
            <person name="Zhang L."/>
            <person name="Zhang J."/>
            <person name="Zhu Y."/>
            <person name="Muzny D.M."/>
            <person name="Weinstock G."/>
            <person name="Gibbs R.A."/>
        </authorList>
    </citation>
    <scope>NUCLEOTIDE SEQUENCE [LARGE SCALE GENOMIC DNA]</scope>
    <source>
        <strain evidence="21">LSR1</strain>
    </source>
</reference>
<dbReference type="SUPFAM" id="SSF90112">
    <property type="entry name" value="Neurotransmitter-gated ion-channel transmembrane pore"/>
    <property type="match status" value="2"/>
</dbReference>
<dbReference type="InterPro" id="IPR002394">
    <property type="entry name" value="Nicotinic_acetylcholine_rcpt"/>
</dbReference>
<keyword evidence="8 17" id="KW-0406">Ion transport</keyword>
<dbReference type="PANTHER" id="PTHR18945">
    <property type="entry name" value="NEUROTRANSMITTER GATED ION CHANNEL"/>
    <property type="match status" value="1"/>
</dbReference>
<dbReference type="PROSITE" id="PS00236">
    <property type="entry name" value="NEUROTR_ION_CHANNEL"/>
    <property type="match status" value="1"/>
</dbReference>
<dbReference type="InterPro" id="IPR006201">
    <property type="entry name" value="Neur_channel"/>
</dbReference>
<dbReference type="PRINTS" id="PR00252">
    <property type="entry name" value="NRIONCHANNEL"/>
</dbReference>
<dbReference type="Pfam" id="PF02932">
    <property type="entry name" value="Neur_chan_memb"/>
    <property type="match status" value="1"/>
</dbReference>
<evidence type="ECO:0000256" key="12">
    <source>
        <dbReference type="ARBA" id="ARBA00023180"/>
    </source>
</evidence>
<dbReference type="EnsemblMetazoa" id="XM_016806826.2">
    <property type="protein sequence ID" value="XP_016662315.1"/>
    <property type="gene ID" value="LOC100162309"/>
</dbReference>
<evidence type="ECO:0000256" key="17">
    <source>
        <dbReference type="RuleBase" id="RU000687"/>
    </source>
</evidence>
<dbReference type="InterPro" id="IPR006202">
    <property type="entry name" value="Neur_chan_lig-bd"/>
</dbReference>
<dbReference type="GO" id="GO:0022848">
    <property type="term" value="F:acetylcholine-gated monoatomic cation-selective channel activity"/>
    <property type="evidence" value="ECO:0007669"/>
    <property type="project" value="InterPro"/>
</dbReference>
<dbReference type="InterPro" id="IPR006029">
    <property type="entry name" value="Neurotrans-gated_channel_TM"/>
</dbReference>
<keyword evidence="15 17" id="KW-0407">Ion channel</keyword>
<accession>A0A8R2D619</accession>